<organism evidence="3 4">
    <name type="scientific">Candidatus Anaerobutyricum stercoris</name>
    <dbReference type="NCBI Taxonomy" id="2838457"/>
    <lineage>
        <taxon>Bacteria</taxon>
        <taxon>Bacillati</taxon>
        <taxon>Bacillota</taxon>
        <taxon>Clostridia</taxon>
        <taxon>Lachnospirales</taxon>
        <taxon>Lachnospiraceae</taxon>
        <taxon>Anaerobutyricum</taxon>
    </lineage>
</organism>
<dbReference type="GO" id="GO:0016787">
    <property type="term" value="F:hydrolase activity"/>
    <property type="evidence" value="ECO:0007669"/>
    <property type="project" value="InterPro"/>
</dbReference>
<dbReference type="CDD" id="cd01292">
    <property type="entry name" value="metallo-dependent_hydrolases"/>
    <property type="match status" value="1"/>
</dbReference>
<comment type="caution">
    <text evidence="3">The sequence shown here is derived from an EMBL/GenBank/DDBJ whole genome shotgun (WGS) entry which is preliminary data.</text>
</comment>
<dbReference type="InterPro" id="IPR006680">
    <property type="entry name" value="Amidohydro-rel"/>
</dbReference>
<dbReference type="AlphaFoldDB" id="A0A9D2EJQ0"/>
<gene>
    <name evidence="3" type="ORF">H9968_00995</name>
</gene>
<dbReference type="GO" id="GO:0019748">
    <property type="term" value="P:secondary metabolic process"/>
    <property type="evidence" value="ECO:0007669"/>
    <property type="project" value="TreeGrafter"/>
</dbReference>
<keyword evidence="1" id="KW-0456">Lyase</keyword>
<proteinExistence type="predicted"/>
<accession>A0A9D2EJQ0</accession>
<dbReference type="InterPro" id="IPR032465">
    <property type="entry name" value="ACMSD"/>
</dbReference>
<dbReference type="SUPFAM" id="SSF51556">
    <property type="entry name" value="Metallo-dependent hydrolases"/>
    <property type="match status" value="1"/>
</dbReference>
<dbReference type="GO" id="GO:0016831">
    <property type="term" value="F:carboxy-lyase activity"/>
    <property type="evidence" value="ECO:0007669"/>
    <property type="project" value="InterPro"/>
</dbReference>
<dbReference type="PANTHER" id="PTHR21240">
    <property type="entry name" value="2-AMINO-3-CARBOXYLMUCONATE-6-SEMIALDEHYDE DECARBOXYLASE"/>
    <property type="match status" value="1"/>
</dbReference>
<dbReference type="Pfam" id="PF04909">
    <property type="entry name" value="Amidohydro_2"/>
    <property type="match status" value="1"/>
</dbReference>
<dbReference type="InterPro" id="IPR032466">
    <property type="entry name" value="Metal_Hydrolase"/>
</dbReference>
<reference evidence="3" key="2">
    <citation type="submission" date="2021-04" db="EMBL/GenBank/DDBJ databases">
        <authorList>
            <person name="Gilroy R."/>
        </authorList>
    </citation>
    <scope>NUCLEOTIDE SEQUENCE</scope>
    <source>
        <strain evidence="3">CHK179-28034</strain>
    </source>
</reference>
<evidence type="ECO:0000259" key="2">
    <source>
        <dbReference type="Pfam" id="PF04909"/>
    </source>
</evidence>
<reference evidence="3" key="1">
    <citation type="journal article" date="2021" name="PeerJ">
        <title>Extensive microbial diversity within the chicken gut microbiome revealed by metagenomics and culture.</title>
        <authorList>
            <person name="Gilroy R."/>
            <person name="Ravi A."/>
            <person name="Getino M."/>
            <person name="Pursley I."/>
            <person name="Horton D.L."/>
            <person name="Alikhan N.F."/>
            <person name="Baker D."/>
            <person name="Gharbi K."/>
            <person name="Hall N."/>
            <person name="Watson M."/>
            <person name="Adriaenssens E.M."/>
            <person name="Foster-Nyarko E."/>
            <person name="Jarju S."/>
            <person name="Secka A."/>
            <person name="Antonio M."/>
            <person name="Oren A."/>
            <person name="Chaudhuri R.R."/>
            <person name="La Ragione R."/>
            <person name="Hildebrand F."/>
            <person name="Pallen M.J."/>
        </authorList>
    </citation>
    <scope>NUCLEOTIDE SEQUENCE</scope>
    <source>
        <strain evidence="3">CHK179-28034</strain>
    </source>
</reference>
<sequence length="287" mass="32461">MIIDFHTHTFPEKISSRVVKKLGTAAHIKAYTDGSMDGLAASMERAGVDYSVNLPVMTSAQQVEKINTSMIEDREALLARGIIAFGGMHPDYTDYKAEIRRLKENHIAGIKLHPAYQNINLDDIRMLRIIDCAAEEGLIILTHAGMDIGIYDRNYCSVAHILKVIDELHPDKFVLAHMGNWDFWEDVERDLAGAPVWLDTAFSIGPITKNPATDEPPYEEMNLYDEDFVRLCRKHGTDRILFATDSPWQDQADYISRINAMDFSDAEKEQIFAGNAMSLLGREMFFS</sequence>
<dbReference type="Proteomes" id="UP000824049">
    <property type="component" value="Unassembled WGS sequence"/>
</dbReference>
<name>A0A9D2EJQ0_9FIRM</name>
<evidence type="ECO:0000256" key="1">
    <source>
        <dbReference type="ARBA" id="ARBA00023239"/>
    </source>
</evidence>
<evidence type="ECO:0000313" key="3">
    <source>
        <dbReference type="EMBL" id="HIZ38492.1"/>
    </source>
</evidence>
<feature type="domain" description="Amidohydrolase-related" evidence="2">
    <location>
        <begin position="3"/>
        <end position="281"/>
    </location>
</feature>
<dbReference type="EMBL" id="DXBR01000010">
    <property type="protein sequence ID" value="HIZ38492.1"/>
    <property type="molecule type" value="Genomic_DNA"/>
</dbReference>
<dbReference type="PANTHER" id="PTHR21240:SF28">
    <property type="entry name" value="ISO-OROTATE DECARBOXYLASE (EUROFUNG)"/>
    <property type="match status" value="1"/>
</dbReference>
<protein>
    <submittedName>
        <fullName evidence="3">Amidohydrolase</fullName>
    </submittedName>
</protein>
<dbReference type="GO" id="GO:0005737">
    <property type="term" value="C:cytoplasm"/>
    <property type="evidence" value="ECO:0007669"/>
    <property type="project" value="TreeGrafter"/>
</dbReference>
<evidence type="ECO:0000313" key="4">
    <source>
        <dbReference type="Proteomes" id="UP000824049"/>
    </source>
</evidence>
<dbReference type="Gene3D" id="3.20.20.140">
    <property type="entry name" value="Metal-dependent hydrolases"/>
    <property type="match status" value="1"/>
</dbReference>